<dbReference type="InterPro" id="IPR035994">
    <property type="entry name" value="Nucleoside_phosphorylase_sf"/>
</dbReference>
<protein>
    <recommendedName>
        <fullName evidence="4">Purine nucleoside permease</fullName>
    </recommendedName>
</protein>
<dbReference type="AlphaFoldDB" id="A0AAV9XRB5"/>
<proteinExistence type="inferred from homology"/>
<name>A0AAV9XRB5_9PEZI</name>
<comment type="similarity">
    <text evidence="1">Belongs to the NUP family.</text>
</comment>
<reference evidence="2 3" key="1">
    <citation type="submission" date="2019-10" db="EMBL/GenBank/DDBJ databases">
        <authorList>
            <person name="Palmer J.M."/>
        </authorList>
    </citation>
    <scope>NUCLEOTIDE SEQUENCE [LARGE SCALE GENOMIC DNA]</scope>
    <source>
        <strain evidence="2 3">TWF694</strain>
    </source>
</reference>
<organism evidence="2 3">
    <name type="scientific">Orbilia ellipsospora</name>
    <dbReference type="NCBI Taxonomy" id="2528407"/>
    <lineage>
        <taxon>Eukaryota</taxon>
        <taxon>Fungi</taxon>
        <taxon>Dikarya</taxon>
        <taxon>Ascomycota</taxon>
        <taxon>Pezizomycotina</taxon>
        <taxon>Orbiliomycetes</taxon>
        <taxon>Orbiliales</taxon>
        <taxon>Orbiliaceae</taxon>
        <taxon>Orbilia</taxon>
    </lineage>
</organism>
<dbReference type="GO" id="GO:0005783">
    <property type="term" value="C:endoplasmic reticulum"/>
    <property type="evidence" value="ECO:0007669"/>
    <property type="project" value="TreeGrafter"/>
</dbReference>
<dbReference type="Gene3D" id="3.40.50.1580">
    <property type="entry name" value="Nucleoside phosphorylase domain"/>
    <property type="match status" value="1"/>
</dbReference>
<dbReference type="PANTHER" id="PTHR38643:SF1">
    <property type="entry name" value="PURINE NUCLEOSIDE PERMEASE C285.05-RELATED"/>
    <property type="match status" value="1"/>
</dbReference>
<keyword evidence="3" id="KW-1185">Reference proteome</keyword>
<dbReference type="PANTHER" id="PTHR38643">
    <property type="entry name" value="PURINE NUCLEOSIDE PERMEASE C285.05-RELATED"/>
    <property type="match status" value="1"/>
</dbReference>
<evidence type="ECO:0008006" key="4">
    <source>
        <dbReference type="Google" id="ProtNLM"/>
    </source>
</evidence>
<dbReference type="GO" id="GO:0055085">
    <property type="term" value="P:transmembrane transport"/>
    <property type="evidence" value="ECO:0007669"/>
    <property type="project" value="InterPro"/>
</dbReference>
<evidence type="ECO:0000313" key="2">
    <source>
        <dbReference type="EMBL" id="KAK6544640.1"/>
    </source>
</evidence>
<dbReference type="GO" id="GO:0003824">
    <property type="term" value="F:catalytic activity"/>
    <property type="evidence" value="ECO:0007669"/>
    <property type="project" value="InterPro"/>
</dbReference>
<dbReference type="Pfam" id="PF06516">
    <property type="entry name" value="NUP"/>
    <property type="match status" value="1"/>
</dbReference>
<comment type="caution">
    <text evidence="2">The sequence shown here is derived from an EMBL/GenBank/DDBJ whole genome shotgun (WGS) entry which is preliminary data.</text>
</comment>
<accession>A0AAV9XRB5</accession>
<evidence type="ECO:0000313" key="3">
    <source>
        <dbReference type="Proteomes" id="UP001365542"/>
    </source>
</evidence>
<evidence type="ECO:0000256" key="1">
    <source>
        <dbReference type="PIRNR" id="PIRNR013171"/>
    </source>
</evidence>
<keyword evidence="1" id="KW-0813">Transport</keyword>
<sequence length="356" mass="39470">MLDSWEIRKYLIAFKPSNPHYKLYRRGVPKIQTLLNPYDGPIIKPRIFIISLFTPEAGIWLESDLGLYAQNITVPGLSPLFPQVHCDEDRYVCQVTTGEGEINAATTIHALTLYPFFDLTLTYFLIAGIAGVSPHHGTLGSVTYARYAVQFGLEYEIDSREKPADFFTGYVPLGAKFPTEYPQHEYGTEVFELNVALRDHAASLASGVKLTDSAKAEAFRTKFLYAPANQPPGIIKCETATSDTYWHGELIAKAVEEYTKLLTNGTGNYCMAAQEDSAVLEVMVRSAARGAVDFSRIILTRSAANFDRPPPGYTAAQDLFNATSGGFPLSLANLYKVNRPFVDDVKNLSQWRKASP</sequence>
<comment type="function">
    <text evidence="1">Nucleoside permease that transports adenosine and guanosine.</text>
</comment>
<dbReference type="Proteomes" id="UP001365542">
    <property type="component" value="Unassembled WGS sequence"/>
</dbReference>
<dbReference type="PIRSF" id="PIRSF013171">
    <property type="entry name" value="Pur_nuclsid_perm"/>
    <property type="match status" value="1"/>
</dbReference>
<dbReference type="InterPro" id="IPR009486">
    <property type="entry name" value="Pur_nuclsid_perm"/>
</dbReference>
<dbReference type="EMBL" id="JAVHJO010000001">
    <property type="protein sequence ID" value="KAK6544640.1"/>
    <property type="molecule type" value="Genomic_DNA"/>
</dbReference>
<dbReference type="GO" id="GO:0009116">
    <property type="term" value="P:nucleoside metabolic process"/>
    <property type="evidence" value="ECO:0007669"/>
    <property type="project" value="InterPro"/>
</dbReference>
<gene>
    <name evidence="2" type="ORF">TWF694_001329</name>
</gene>